<evidence type="ECO:0000256" key="1">
    <source>
        <dbReference type="ARBA" id="ARBA00008742"/>
    </source>
</evidence>
<evidence type="ECO:0000313" key="7">
    <source>
        <dbReference type="Proteomes" id="UP000694867"/>
    </source>
</evidence>
<gene>
    <name evidence="8" type="primary">LOC100906157</name>
</gene>
<feature type="domain" description="Cyclin N-terminal" evidence="6">
    <location>
        <begin position="323"/>
        <end position="422"/>
    </location>
</feature>
<dbReference type="GO" id="GO:0051726">
    <property type="term" value="P:regulation of cell cycle"/>
    <property type="evidence" value="ECO:0007669"/>
    <property type="project" value="InterPro"/>
</dbReference>
<dbReference type="Proteomes" id="UP000694867">
    <property type="component" value="Unplaced"/>
</dbReference>
<dbReference type="GO" id="GO:0005829">
    <property type="term" value="C:cytosol"/>
    <property type="evidence" value="ECO:0007669"/>
    <property type="project" value="UniProtKB-ARBA"/>
</dbReference>
<dbReference type="RefSeq" id="XP_003741688.1">
    <property type="nucleotide sequence ID" value="XM_003741640.1"/>
</dbReference>
<dbReference type="GeneID" id="100906157"/>
<accession>A0AAJ6VWI7</accession>
<dbReference type="InterPro" id="IPR036915">
    <property type="entry name" value="Cyclin-like_sf"/>
</dbReference>
<name>A0AAJ6VWI7_9ACAR</name>
<dbReference type="AlphaFoldDB" id="A0AAJ6VWI7"/>
<evidence type="ECO:0000256" key="5">
    <source>
        <dbReference type="SAM" id="MobiDB-lite"/>
    </source>
</evidence>
<feature type="region of interest" description="Disordered" evidence="5">
    <location>
        <begin position="97"/>
        <end position="148"/>
    </location>
</feature>
<evidence type="ECO:0000256" key="4">
    <source>
        <dbReference type="ARBA" id="ARBA00023306"/>
    </source>
</evidence>
<dbReference type="FunFam" id="1.10.472.10:FF:000020">
    <property type="entry name" value="CDK5 and ABL1 enzyme substrate 1"/>
    <property type="match status" value="1"/>
</dbReference>
<keyword evidence="4" id="KW-0131">Cell cycle</keyword>
<dbReference type="Pfam" id="PF00134">
    <property type="entry name" value="Cyclin_N"/>
    <property type="match status" value="1"/>
</dbReference>
<dbReference type="CDD" id="cd20556">
    <property type="entry name" value="CYCLIN_CABLES"/>
    <property type="match status" value="1"/>
</dbReference>
<dbReference type="PANTHER" id="PTHR22896:SF0">
    <property type="entry name" value="CYCLIN N-TERMINAL DOMAIN-CONTAINING PROTEIN"/>
    <property type="match status" value="1"/>
</dbReference>
<keyword evidence="7" id="KW-1185">Reference proteome</keyword>
<dbReference type="InterPro" id="IPR012388">
    <property type="entry name" value="CABLES1/2"/>
</dbReference>
<dbReference type="Gene3D" id="1.10.472.10">
    <property type="entry name" value="Cyclin-like"/>
    <property type="match status" value="1"/>
</dbReference>
<dbReference type="GO" id="GO:0051301">
    <property type="term" value="P:cell division"/>
    <property type="evidence" value="ECO:0007669"/>
    <property type="project" value="UniProtKB-KW"/>
</dbReference>
<sequence>MSAHSLEDCRQRHLEALVFLRNISLDGSHKDTVLGHFLPEVESTHPLCMPRDIRRLGMRDKDQTISEEKLFGKSPLADERGRVHSFIEPRIRLSSLSSGLRSRKHNSTKNGSCESLSTSRQRQYSGSFSDCSNNSSSLELRPQRSHHRDDRIYVMSSKKAPVVVFSALPYNRRGQSRLESTRKNANRQLSTISDNGDSGDILSTLGLRSIDGEQELSFAGLLQSRFCPVCSEEKDTQKSSESPDFLSKDSVPSLTSVFCVCDNAYDPHLLDSPELVVGRHSTQLTFQSYIASIIYYVKPSDLKRELNDKFREKFPKIKLTLSKLRSLKREMLKIANTECGVDLVTVAHSYVFYEKLVLKCLINKPNRKMCAGACLMLAAKLNDVKGQDLQNLIEKIESGFRLNRRDLVDTEFGVLVAMEFSLHTPISQVYPHYERLLYES</sequence>
<organism evidence="7 8">
    <name type="scientific">Galendromus occidentalis</name>
    <name type="common">western predatory mite</name>
    <dbReference type="NCBI Taxonomy" id="34638"/>
    <lineage>
        <taxon>Eukaryota</taxon>
        <taxon>Metazoa</taxon>
        <taxon>Ecdysozoa</taxon>
        <taxon>Arthropoda</taxon>
        <taxon>Chelicerata</taxon>
        <taxon>Arachnida</taxon>
        <taxon>Acari</taxon>
        <taxon>Parasitiformes</taxon>
        <taxon>Mesostigmata</taxon>
        <taxon>Gamasina</taxon>
        <taxon>Phytoseioidea</taxon>
        <taxon>Phytoseiidae</taxon>
        <taxon>Typhlodrominae</taxon>
        <taxon>Galendromus</taxon>
    </lineage>
</organism>
<proteinExistence type="inferred from homology"/>
<keyword evidence="2" id="KW-0597">Phosphoprotein</keyword>
<evidence type="ECO:0000256" key="3">
    <source>
        <dbReference type="ARBA" id="ARBA00022618"/>
    </source>
</evidence>
<comment type="similarity">
    <text evidence="1">Belongs to the cyclin family.</text>
</comment>
<evidence type="ECO:0000259" key="6">
    <source>
        <dbReference type="Pfam" id="PF00134"/>
    </source>
</evidence>
<protein>
    <submittedName>
        <fullName evidence="8">CDK5 and ABL1 enzyme substrate 1</fullName>
    </submittedName>
</protein>
<reference evidence="8" key="1">
    <citation type="submission" date="2025-08" db="UniProtKB">
        <authorList>
            <consortium name="RefSeq"/>
        </authorList>
    </citation>
    <scope>IDENTIFICATION</scope>
</reference>
<dbReference type="SUPFAM" id="SSF47954">
    <property type="entry name" value="Cyclin-like"/>
    <property type="match status" value="1"/>
</dbReference>
<dbReference type="InterPro" id="IPR006671">
    <property type="entry name" value="Cyclin_N"/>
</dbReference>
<evidence type="ECO:0000313" key="8">
    <source>
        <dbReference type="RefSeq" id="XP_003741688.1"/>
    </source>
</evidence>
<dbReference type="PANTHER" id="PTHR22896">
    <property type="entry name" value="CDK5 AND ABL1 ENZYME SUBSTRATE 1"/>
    <property type="match status" value="1"/>
</dbReference>
<evidence type="ECO:0000256" key="2">
    <source>
        <dbReference type="ARBA" id="ARBA00022553"/>
    </source>
</evidence>
<feature type="compositionally biased region" description="Low complexity" evidence="5">
    <location>
        <begin position="125"/>
        <end position="137"/>
    </location>
</feature>
<keyword evidence="3" id="KW-0132">Cell division</keyword>
<dbReference type="PIRSF" id="PIRSF025798">
    <property type="entry name" value="Cables"/>
    <property type="match status" value="1"/>
</dbReference>
<feature type="compositionally biased region" description="Polar residues" evidence="5">
    <location>
        <begin position="108"/>
        <end position="124"/>
    </location>
</feature>
<dbReference type="KEGG" id="goe:100906157"/>